<dbReference type="Gene3D" id="3.40.109.10">
    <property type="entry name" value="NADH Oxidase"/>
    <property type="match status" value="1"/>
</dbReference>
<dbReference type="EMBL" id="JAICBX010000001">
    <property type="protein sequence ID" value="MBW8637057.1"/>
    <property type="molecule type" value="Genomic_DNA"/>
</dbReference>
<evidence type="ECO:0000256" key="1">
    <source>
        <dbReference type="ARBA" id="ARBA00007118"/>
    </source>
</evidence>
<feature type="binding site" evidence="8">
    <location>
        <position position="39"/>
    </location>
    <ligand>
        <name>FMN</name>
        <dbReference type="ChEBI" id="CHEBI:58210"/>
        <note>ligand shared between dimeric partners</note>
    </ligand>
</feature>
<accession>A0AAE3D0I6</accession>
<dbReference type="RefSeq" id="WP_220227688.1">
    <property type="nucleotide sequence ID" value="NZ_JAICBX010000001.1"/>
</dbReference>
<dbReference type="CDD" id="cd02135">
    <property type="entry name" value="YdjA-like"/>
    <property type="match status" value="1"/>
</dbReference>
<dbReference type="PANTHER" id="PTHR43821:SF1">
    <property type="entry name" value="NAD(P)H NITROREDUCTASE YDJA-RELATED"/>
    <property type="match status" value="1"/>
</dbReference>
<proteinExistence type="inferred from homology"/>
<dbReference type="Pfam" id="PF00881">
    <property type="entry name" value="Nitroreductase"/>
    <property type="match status" value="1"/>
</dbReference>
<comment type="similarity">
    <text evidence="1 7">Belongs to the nitroreductase family.</text>
</comment>
<keyword evidence="11" id="KW-1185">Reference proteome</keyword>
<dbReference type="AlphaFoldDB" id="A0AAE3D0I6"/>
<dbReference type="InterPro" id="IPR052530">
    <property type="entry name" value="NAD(P)H_nitroreductase"/>
</dbReference>
<feature type="binding site" evidence="8">
    <location>
        <position position="43"/>
    </location>
    <ligand>
        <name>FMN</name>
        <dbReference type="ChEBI" id="CHEBI:58210"/>
        <note>ligand shared between dimeric partners</note>
    </ligand>
</feature>
<evidence type="ECO:0000256" key="3">
    <source>
        <dbReference type="ARBA" id="ARBA00022643"/>
    </source>
</evidence>
<gene>
    <name evidence="10" type="ORF">K1W69_07640</name>
</gene>
<dbReference type="InterPro" id="IPR000415">
    <property type="entry name" value="Nitroreductase-like"/>
</dbReference>
<dbReference type="PANTHER" id="PTHR43821">
    <property type="entry name" value="NAD(P)H NITROREDUCTASE YDJA-RELATED"/>
    <property type="match status" value="1"/>
</dbReference>
<dbReference type="InterPro" id="IPR029479">
    <property type="entry name" value="Nitroreductase"/>
</dbReference>
<dbReference type="PIRSF" id="PIRSF000232">
    <property type="entry name" value="YdjA"/>
    <property type="match status" value="1"/>
</dbReference>
<dbReference type="GO" id="GO:0016491">
    <property type="term" value="F:oxidoreductase activity"/>
    <property type="evidence" value="ECO:0007669"/>
    <property type="project" value="UniProtKB-UniRule"/>
</dbReference>
<evidence type="ECO:0000256" key="7">
    <source>
        <dbReference type="PIRNR" id="PIRNR000232"/>
    </source>
</evidence>
<dbReference type="SUPFAM" id="SSF55469">
    <property type="entry name" value="FMN-dependent nitroreductase-like"/>
    <property type="match status" value="1"/>
</dbReference>
<evidence type="ECO:0000256" key="6">
    <source>
        <dbReference type="ARBA" id="ARBA00023027"/>
    </source>
</evidence>
<comment type="caution">
    <text evidence="10">The sequence shown here is derived from an EMBL/GenBank/DDBJ whole genome shotgun (WGS) entry which is preliminary data.</text>
</comment>
<evidence type="ECO:0000256" key="8">
    <source>
        <dbReference type="PIRSR" id="PIRSR000232-1"/>
    </source>
</evidence>
<evidence type="ECO:0000256" key="4">
    <source>
        <dbReference type="ARBA" id="ARBA00022857"/>
    </source>
</evidence>
<evidence type="ECO:0000313" key="10">
    <source>
        <dbReference type="EMBL" id="MBW8637057.1"/>
    </source>
</evidence>
<dbReference type="InterPro" id="IPR026021">
    <property type="entry name" value="YdjA-like"/>
</dbReference>
<evidence type="ECO:0000256" key="5">
    <source>
        <dbReference type="ARBA" id="ARBA00023002"/>
    </source>
</evidence>
<dbReference type="EC" id="1.-.-.-" evidence="7"/>
<evidence type="ECO:0000259" key="9">
    <source>
        <dbReference type="Pfam" id="PF00881"/>
    </source>
</evidence>
<reference evidence="10" key="1">
    <citation type="submission" date="2021-08" db="EMBL/GenBank/DDBJ databases">
        <title>Hoeflea bacterium WL0058 sp. nov., isolated from the sediment.</title>
        <authorList>
            <person name="Wang L."/>
            <person name="Zhang D."/>
        </authorList>
    </citation>
    <scope>NUCLEOTIDE SEQUENCE</scope>
    <source>
        <strain evidence="10">WL0058</strain>
    </source>
</reference>
<feature type="binding site" description="in other chain" evidence="8">
    <location>
        <begin position="137"/>
        <end position="139"/>
    </location>
    <ligand>
        <name>FMN</name>
        <dbReference type="ChEBI" id="CHEBI:58210"/>
        <note>ligand shared between dimeric partners</note>
    </ligand>
</feature>
<keyword evidence="4 7" id="KW-0521">NADP</keyword>
<protein>
    <recommendedName>
        <fullName evidence="7">Putative NAD(P)H nitroreductase</fullName>
        <ecNumber evidence="7">1.-.-.-</ecNumber>
    </recommendedName>
</protein>
<keyword evidence="5 7" id="KW-0560">Oxidoreductase</keyword>
<feature type="domain" description="Nitroreductase" evidence="9">
    <location>
        <begin position="10"/>
        <end position="167"/>
    </location>
</feature>
<name>A0AAE3D0I6_9HYPH</name>
<keyword evidence="2 7" id="KW-0285">Flavoprotein</keyword>
<feature type="binding site" description="in other chain" evidence="8">
    <location>
        <begin position="12"/>
        <end position="14"/>
    </location>
    <ligand>
        <name>FMN</name>
        <dbReference type="ChEBI" id="CHEBI:58210"/>
        <note>ligand shared between dimeric partners</note>
    </ligand>
</feature>
<comment type="cofactor">
    <cofactor evidence="8">
        <name>FMN</name>
        <dbReference type="ChEBI" id="CHEBI:58210"/>
    </cofactor>
    <text evidence="8">Binds 1 FMN per subunit.</text>
</comment>
<organism evidence="10 11">
    <name type="scientific">Flavimaribacter sediminis</name>
    <dbReference type="NCBI Taxonomy" id="2865987"/>
    <lineage>
        <taxon>Bacteria</taxon>
        <taxon>Pseudomonadati</taxon>
        <taxon>Pseudomonadota</taxon>
        <taxon>Alphaproteobacteria</taxon>
        <taxon>Hyphomicrobiales</taxon>
        <taxon>Rhizobiaceae</taxon>
        <taxon>Flavimaribacter</taxon>
    </lineage>
</organism>
<evidence type="ECO:0000256" key="2">
    <source>
        <dbReference type="ARBA" id="ARBA00022630"/>
    </source>
</evidence>
<keyword evidence="3 7" id="KW-0288">FMN</keyword>
<keyword evidence="6 7" id="KW-0520">NAD</keyword>
<evidence type="ECO:0000313" key="11">
    <source>
        <dbReference type="Proteomes" id="UP001196509"/>
    </source>
</evidence>
<dbReference type="Proteomes" id="UP001196509">
    <property type="component" value="Unassembled WGS sequence"/>
</dbReference>
<sequence length="193" mass="21298">MNEALLKYLESRRTIPANFLAEPGPDRETIRNILTIAARVPDHGKLAPWRFIVIEGEARLKLNERFRSIALLRRPDLSGESLQAESTRFDRAPVVVAVVSSAVEHPKIPKWEQILSAGASCMALLMAANAYGFSASWLTEWMADDEDALAPLRLSDDESIAGFIHIGTPTAPPTERPRPALDDIVTWLDDATG</sequence>